<proteinExistence type="predicted"/>
<dbReference type="InterPro" id="IPR052032">
    <property type="entry name" value="ATP-dep_AA_Ligase"/>
</dbReference>
<evidence type="ECO:0000313" key="7">
    <source>
        <dbReference type="Proteomes" id="UP000782901"/>
    </source>
</evidence>
<dbReference type="PANTHER" id="PTHR43585">
    <property type="entry name" value="FUMIPYRROLE BIOSYNTHESIS PROTEIN C"/>
    <property type="match status" value="1"/>
</dbReference>
<dbReference type="GO" id="GO:0046872">
    <property type="term" value="F:metal ion binding"/>
    <property type="evidence" value="ECO:0007669"/>
    <property type="project" value="InterPro"/>
</dbReference>
<dbReference type="Gene3D" id="3.30.1490.20">
    <property type="entry name" value="ATP-grasp fold, A domain"/>
    <property type="match status" value="1"/>
</dbReference>
<protein>
    <submittedName>
        <fullName evidence="6">ATP-grasp domain-containing protein</fullName>
    </submittedName>
</protein>
<dbReference type="EMBL" id="JAGZEE010000023">
    <property type="protein sequence ID" value="MBS5412069.1"/>
    <property type="molecule type" value="Genomic_DNA"/>
</dbReference>
<dbReference type="SUPFAM" id="SSF56059">
    <property type="entry name" value="Glutathione synthetase ATP-binding domain-like"/>
    <property type="match status" value="1"/>
</dbReference>
<comment type="caution">
    <text evidence="6">The sequence shown here is derived from an EMBL/GenBank/DDBJ whole genome shotgun (WGS) entry which is preliminary data.</text>
</comment>
<dbReference type="Proteomes" id="UP000782901">
    <property type="component" value="Unassembled WGS sequence"/>
</dbReference>
<evidence type="ECO:0000313" key="6">
    <source>
        <dbReference type="EMBL" id="MBS5412069.1"/>
    </source>
</evidence>
<keyword evidence="1" id="KW-0436">Ligase</keyword>
<reference evidence="6" key="1">
    <citation type="submission" date="2021-02" db="EMBL/GenBank/DDBJ databases">
        <title>Infant gut strain persistence is associated with maternal origin, phylogeny, and functional potential including surface adhesion and iron acquisition.</title>
        <authorList>
            <person name="Lou Y.C."/>
        </authorList>
    </citation>
    <scope>NUCLEOTIDE SEQUENCE</scope>
    <source>
        <strain evidence="6">L3_082_243G1_dasL3_082_243G1_maxbin2.maxbin.015s ta_sub</strain>
    </source>
</reference>
<feature type="domain" description="ATP-grasp" evidence="5">
    <location>
        <begin position="112"/>
        <end position="306"/>
    </location>
</feature>
<dbReference type="AlphaFoldDB" id="A0A943DWZ6"/>
<sequence>MNLRGKRLLYIGGSASVTDIASYTKANGIKLLTAGKVISDEMIALTDEQYVVDISDRECLKKIAVEQKVDGILVIGNEDIITCVIDVAENIGLQFYVNREQWTELQDKRNFKKNCIKHGISVVETYELADSCDTVLIPMNAYPVVLKPADSCGSKGISICNSSEEVKQAMQKAESFSRTKRFLCEKYMDCPEITIKYLFDRGSIYLWEVNDRYVNREQKNVGAIANCTVYPSKYTKLYLDTMHSKMVEIFNEFNFYNGTMFIQAFVDGDVIRPYDPGIRFSGGLSYFITEYVFGVNPLEFMINAALVGQMYLGEENPLEKINVDMDGRYIANYSVLAKAGIISEIYGMDTVMQMPEVFKSLQLLNIGDEVRMVGTLQQVFARFQIEARSRKELNEVIVTIYNTIQLRGVDGEDMKLYQKINIL</sequence>
<evidence type="ECO:0000256" key="4">
    <source>
        <dbReference type="PROSITE-ProRule" id="PRU00409"/>
    </source>
</evidence>
<dbReference type="PANTHER" id="PTHR43585:SF2">
    <property type="entry name" value="ATP-GRASP ENZYME FSQD"/>
    <property type="match status" value="1"/>
</dbReference>
<dbReference type="GO" id="GO:0016874">
    <property type="term" value="F:ligase activity"/>
    <property type="evidence" value="ECO:0007669"/>
    <property type="project" value="UniProtKB-KW"/>
</dbReference>
<evidence type="ECO:0000256" key="1">
    <source>
        <dbReference type="ARBA" id="ARBA00022598"/>
    </source>
</evidence>
<evidence type="ECO:0000256" key="2">
    <source>
        <dbReference type="ARBA" id="ARBA00022741"/>
    </source>
</evidence>
<name>A0A943DWZ6_BACT4</name>
<evidence type="ECO:0000259" key="5">
    <source>
        <dbReference type="PROSITE" id="PS50975"/>
    </source>
</evidence>
<dbReference type="InterPro" id="IPR011095">
    <property type="entry name" value="Dala_Dala_lig_C"/>
</dbReference>
<dbReference type="Gene3D" id="3.30.470.20">
    <property type="entry name" value="ATP-grasp fold, B domain"/>
    <property type="match status" value="1"/>
</dbReference>
<dbReference type="PROSITE" id="PS50975">
    <property type="entry name" value="ATP_GRASP"/>
    <property type="match status" value="1"/>
</dbReference>
<keyword evidence="2 4" id="KW-0547">Nucleotide-binding</keyword>
<evidence type="ECO:0000256" key="3">
    <source>
        <dbReference type="ARBA" id="ARBA00022840"/>
    </source>
</evidence>
<organism evidence="6 7">
    <name type="scientific">Bacteroides thetaiotaomicron</name>
    <dbReference type="NCBI Taxonomy" id="818"/>
    <lineage>
        <taxon>Bacteria</taxon>
        <taxon>Pseudomonadati</taxon>
        <taxon>Bacteroidota</taxon>
        <taxon>Bacteroidia</taxon>
        <taxon>Bacteroidales</taxon>
        <taxon>Bacteroidaceae</taxon>
        <taxon>Bacteroides</taxon>
    </lineage>
</organism>
<dbReference type="InterPro" id="IPR011761">
    <property type="entry name" value="ATP-grasp"/>
</dbReference>
<dbReference type="InterPro" id="IPR013815">
    <property type="entry name" value="ATP_grasp_subdomain_1"/>
</dbReference>
<dbReference type="Pfam" id="PF07478">
    <property type="entry name" value="Dala_Dala_lig_C"/>
    <property type="match status" value="1"/>
</dbReference>
<dbReference type="Gene3D" id="3.40.50.20">
    <property type="match status" value="1"/>
</dbReference>
<gene>
    <name evidence="6" type="ORF">KHY35_15380</name>
</gene>
<accession>A0A943DWZ6</accession>
<keyword evidence="3 4" id="KW-0067">ATP-binding</keyword>
<dbReference type="GO" id="GO:0005524">
    <property type="term" value="F:ATP binding"/>
    <property type="evidence" value="ECO:0007669"/>
    <property type="project" value="UniProtKB-UniRule"/>
</dbReference>